<evidence type="ECO:0000313" key="1">
    <source>
        <dbReference type="EMBL" id="EHI56246.1"/>
    </source>
</evidence>
<dbReference type="Proteomes" id="UP000003011">
    <property type="component" value="Unassembled WGS sequence"/>
</dbReference>
<protein>
    <submittedName>
        <fullName evidence="1">Uncharacterized protein</fullName>
    </submittedName>
</protein>
<proteinExistence type="predicted"/>
<organism evidence="1 2">
    <name type="scientific">Johnsonella ignava ATCC 51276</name>
    <dbReference type="NCBI Taxonomy" id="679200"/>
    <lineage>
        <taxon>Bacteria</taxon>
        <taxon>Bacillati</taxon>
        <taxon>Bacillota</taxon>
        <taxon>Clostridia</taxon>
        <taxon>Lachnospirales</taxon>
        <taxon>Lachnospiraceae</taxon>
        <taxon>Johnsonella</taxon>
    </lineage>
</organism>
<dbReference type="RefSeq" id="WP_005539647.1">
    <property type="nucleotide sequence ID" value="NZ_JH378830.1"/>
</dbReference>
<dbReference type="PATRIC" id="fig|679200.3.peg.555"/>
<dbReference type="OrthoDB" id="9777242at2"/>
<accession>G5GG36</accession>
<gene>
    <name evidence="1" type="ORF">HMPREF9333_00525</name>
</gene>
<dbReference type="STRING" id="679200.HMPREF9333_00525"/>
<dbReference type="HOGENOM" id="CLU_111455_0_0_9"/>
<sequence>MSGFLGPIHIWLYNKIKFQDGLTKLFISLADEKSYSVESLKEIDKLCGSLQEGELVDLIDGTNIHGWLQERLSLVETRLAYTVGEILKGGASRIEELCKTAFEYGRKSAADKNITPAGGYEYLDNVLLNGMPCDRVNIITSQDDTSISWEQYEDIHRPYWEMLSVDVDNYYRIRQAVIGGIFEDTDIKFNVLKNQNYRLEYKNI</sequence>
<dbReference type="AlphaFoldDB" id="G5GG36"/>
<name>G5GG36_9FIRM</name>
<comment type="caution">
    <text evidence="1">The sequence shown here is derived from an EMBL/GenBank/DDBJ whole genome shotgun (WGS) entry which is preliminary data.</text>
</comment>
<evidence type="ECO:0000313" key="2">
    <source>
        <dbReference type="Proteomes" id="UP000003011"/>
    </source>
</evidence>
<reference evidence="1 2" key="1">
    <citation type="submission" date="2011-08" db="EMBL/GenBank/DDBJ databases">
        <title>The Genome Sequence of Johnsonella ignava ATCC 51276.</title>
        <authorList>
            <consortium name="The Broad Institute Genome Sequencing Platform"/>
            <person name="Earl A."/>
            <person name="Ward D."/>
            <person name="Feldgarden M."/>
            <person name="Gevers D."/>
            <person name="Izard J."/>
            <person name="Blanton J.M."/>
            <person name="Baranova O.V."/>
            <person name="Dewhirst F.E."/>
            <person name="Young S.K."/>
            <person name="Zeng Q."/>
            <person name="Gargeya S."/>
            <person name="Fitzgerald M."/>
            <person name="Haas B."/>
            <person name="Abouelleil A."/>
            <person name="Alvarado L."/>
            <person name="Arachchi H.M."/>
            <person name="Berlin A."/>
            <person name="Brown A."/>
            <person name="Chapman S.B."/>
            <person name="Chen Z."/>
            <person name="Dunbar C."/>
            <person name="Freedman E."/>
            <person name="Gearin G."/>
            <person name="Gellesch M."/>
            <person name="Goldberg J."/>
            <person name="Griggs A."/>
            <person name="Gujja S."/>
            <person name="Heiman D."/>
            <person name="Howarth C."/>
            <person name="Larson L."/>
            <person name="Lui A."/>
            <person name="MacDonald P.J.P."/>
            <person name="Montmayeur A."/>
            <person name="Murphy C."/>
            <person name="Neiman D."/>
            <person name="Pearson M."/>
            <person name="Priest M."/>
            <person name="Roberts A."/>
            <person name="Saif S."/>
            <person name="Shea T."/>
            <person name="Shenoy N."/>
            <person name="Sisk P."/>
            <person name="Stolte C."/>
            <person name="Sykes S."/>
            <person name="Wortman J."/>
            <person name="Nusbaum C."/>
            <person name="Birren B."/>
        </authorList>
    </citation>
    <scope>NUCLEOTIDE SEQUENCE [LARGE SCALE GENOMIC DNA]</scope>
    <source>
        <strain evidence="1 2">ATCC 51276</strain>
    </source>
</reference>
<dbReference type="EMBL" id="ACZL01000011">
    <property type="protein sequence ID" value="EHI56246.1"/>
    <property type="molecule type" value="Genomic_DNA"/>
</dbReference>
<dbReference type="eggNOG" id="ENOG50322UQ">
    <property type="taxonomic scope" value="Bacteria"/>
</dbReference>
<keyword evidence="2" id="KW-1185">Reference proteome</keyword>